<feature type="domain" description="HTH cro/C1-type" evidence="1">
    <location>
        <begin position="36"/>
        <end position="83"/>
    </location>
</feature>
<dbReference type="Proteomes" id="UP001519654">
    <property type="component" value="Unassembled WGS sequence"/>
</dbReference>
<dbReference type="PANTHER" id="PTHR35010:SF2">
    <property type="entry name" value="BLL4672 PROTEIN"/>
    <property type="match status" value="1"/>
</dbReference>
<evidence type="ECO:0000313" key="2">
    <source>
        <dbReference type="EMBL" id="MBU2668051.1"/>
    </source>
</evidence>
<dbReference type="RefSeq" id="WP_215792299.1">
    <property type="nucleotide sequence ID" value="NZ_JAHKKG010000010.1"/>
</dbReference>
<dbReference type="PROSITE" id="PS50943">
    <property type="entry name" value="HTH_CROC1"/>
    <property type="match status" value="1"/>
</dbReference>
<dbReference type="Gene3D" id="3.30.450.180">
    <property type="match status" value="1"/>
</dbReference>
<keyword evidence="3" id="KW-1185">Reference proteome</keyword>
<organism evidence="2 3">
    <name type="scientific">Paractinoplanes bogorensis</name>
    <dbReference type="NCBI Taxonomy" id="1610840"/>
    <lineage>
        <taxon>Bacteria</taxon>
        <taxon>Bacillati</taxon>
        <taxon>Actinomycetota</taxon>
        <taxon>Actinomycetes</taxon>
        <taxon>Micromonosporales</taxon>
        <taxon>Micromonosporaceae</taxon>
        <taxon>Paractinoplanes</taxon>
    </lineage>
</organism>
<gene>
    <name evidence="2" type="ORF">KOI35_31525</name>
</gene>
<dbReference type="CDD" id="cd00093">
    <property type="entry name" value="HTH_XRE"/>
    <property type="match status" value="1"/>
</dbReference>
<dbReference type="InterPro" id="IPR010982">
    <property type="entry name" value="Lambda_DNA-bd_dom_sf"/>
</dbReference>
<dbReference type="SUPFAM" id="SSF47413">
    <property type="entry name" value="lambda repressor-like DNA-binding domains"/>
    <property type="match status" value="1"/>
</dbReference>
<comment type="caution">
    <text evidence="2">The sequence shown here is derived from an EMBL/GenBank/DDBJ whole genome shotgun (WGS) entry which is preliminary data.</text>
</comment>
<evidence type="ECO:0000313" key="3">
    <source>
        <dbReference type="Proteomes" id="UP001519654"/>
    </source>
</evidence>
<name>A0ABS5YX93_9ACTN</name>
<reference evidence="2 3" key="1">
    <citation type="submission" date="2021-06" db="EMBL/GenBank/DDBJ databases">
        <title>Actinoplanes lichenicola sp. nov., and Actinoplanes ovalisporus sp. nov., isolated from lichen in Thailand.</title>
        <authorList>
            <person name="Saeng-In P."/>
            <person name="Kanchanasin P."/>
            <person name="Yuki M."/>
            <person name="Kudo T."/>
            <person name="Ohkuma M."/>
            <person name="Phongsopitanun W."/>
            <person name="Tanasupawat S."/>
        </authorList>
    </citation>
    <scope>NUCLEOTIDE SEQUENCE [LARGE SCALE GENOMIC DNA]</scope>
    <source>
        <strain evidence="2 3">NBRC 110975</strain>
    </source>
</reference>
<dbReference type="Pfam" id="PF13560">
    <property type="entry name" value="HTH_31"/>
    <property type="match status" value="1"/>
</dbReference>
<proteinExistence type="predicted"/>
<accession>A0ABS5YX93</accession>
<dbReference type="InterPro" id="IPR041413">
    <property type="entry name" value="MLTR_LBD"/>
</dbReference>
<protein>
    <submittedName>
        <fullName evidence="2">Helix-turn-helix transcriptional regulator</fullName>
    </submittedName>
</protein>
<dbReference type="SMART" id="SM00530">
    <property type="entry name" value="HTH_XRE"/>
    <property type="match status" value="1"/>
</dbReference>
<evidence type="ECO:0000259" key="1">
    <source>
        <dbReference type="PROSITE" id="PS50943"/>
    </source>
</evidence>
<dbReference type="PANTHER" id="PTHR35010">
    <property type="entry name" value="BLL4672 PROTEIN-RELATED"/>
    <property type="match status" value="1"/>
</dbReference>
<dbReference type="EMBL" id="JAHKKG010000010">
    <property type="protein sequence ID" value="MBU2668051.1"/>
    <property type="molecule type" value="Genomic_DNA"/>
</dbReference>
<dbReference type="Gene3D" id="1.10.260.40">
    <property type="entry name" value="lambda repressor-like DNA-binding domains"/>
    <property type="match status" value="1"/>
</dbReference>
<dbReference type="InterPro" id="IPR001387">
    <property type="entry name" value="Cro/C1-type_HTH"/>
</dbReference>
<sequence>MDSKRRLGEFLQARRSQIRPEDVGLAGHLGRRRVPGLRREELAQLAGVSSSYYARLEQGFSLNASPQVLDAIGRALRLDEAELRHLHELAGGGRARTAPRRSPPERMTVALARMLEAMGETPAVVLGRFSDVLAWNPAGHALFAGHLDVTGPERPRERPNMARLVFLDPHTRELYADWPVKAKAVVGSLRRAAGQHPSDAALSALIGELTVSSAEFAEMWATYRVKGRGSLAYAMRHPLVGALTVTQHALQTEDGPSVVIATTEPGSPSRAAMALLIHSLTGTATLARA</sequence>
<dbReference type="Pfam" id="PF17765">
    <property type="entry name" value="MLTR_LBD"/>
    <property type="match status" value="1"/>
</dbReference>